<dbReference type="PANTHER" id="PTHR47951">
    <property type="entry name" value="OS08G0547900 PROTEIN"/>
    <property type="match status" value="1"/>
</dbReference>
<comment type="cofactor">
    <cofactor evidence="1 8">
        <name>heme</name>
        <dbReference type="ChEBI" id="CHEBI:30413"/>
    </cofactor>
</comment>
<evidence type="ECO:0000256" key="5">
    <source>
        <dbReference type="ARBA" id="ARBA00023002"/>
    </source>
</evidence>
<organism evidence="11 12">
    <name type="scientific">Saponaria officinalis</name>
    <name type="common">Common soapwort</name>
    <name type="synonym">Lychnis saponaria</name>
    <dbReference type="NCBI Taxonomy" id="3572"/>
    <lineage>
        <taxon>Eukaryota</taxon>
        <taxon>Viridiplantae</taxon>
        <taxon>Streptophyta</taxon>
        <taxon>Embryophyta</taxon>
        <taxon>Tracheophyta</taxon>
        <taxon>Spermatophyta</taxon>
        <taxon>Magnoliopsida</taxon>
        <taxon>eudicotyledons</taxon>
        <taxon>Gunneridae</taxon>
        <taxon>Pentapetalae</taxon>
        <taxon>Caryophyllales</taxon>
        <taxon>Caryophyllaceae</taxon>
        <taxon>Caryophylleae</taxon>
        <taxon>Saponaria</taxon>
    </lineage>
</organism>
<dbReference type="GO" id="GO:0016705">
    <property type="term" value="F:oxidoreductase activity, acting on paired donors, with incorporation or reduction of molecular oxygen"/>
    <property type="evidence" value="ECO:0007669"/>
    <property type="project" value="InterPro"/>
</dbReference>
<evidence type="ECO:0000256" key="3">
    <source>
        <dbReference type="ARBA" id="ARBA00022617"/>
    </source>
</evidence>
<keyword evidence="10" id="KW-1133">Transmembrane helix</keyword>
<dbReference type="PRINTS" id="PR00385">
    <property type="entry name" value="P450"/>
</dbReference>
<keyword evidence="12" id="KW-1185">Reference proteome</keyword>
<evidence type="ECO:0000256" key="9">
    <source>
        <dbReference type="RuleBase" id="RU000461"/>
    </source>
</evidence>
<dbReference type="InterPro" id="IPR017972">
    <property type="entry name" value="Cyt_P450_CS"/>
</dbReference>
<dbReference type="PANTHER" id="PTHR47951:SF7">
    <property type="entry name" value="FLAVONOID 3',5'-HYDROXYLASE-LIKE ISOFORM X1"/>
    <property type="match status" value="1"/>
</dbReference>
<dbReference type="SUPFAM" id="SSF48264">
    <property type="entry name" value="Cytochrome P450"/>
    <property type="match status" value="1"/>
</dbReference>
<keyword evidence="7 9" id="KW-0503">Monooxygenase</keyword>
<comment type="similarity">
    <text evidence="2 9">Belongs to the cytochrome P450 family.</text>
</comment>
<sequence length="519" mass="58138">MLNNMTDSSPWLWLNGVSGQVLTALAISLVIYFILSTKRQTKGQCPPLPGPRGLPLVGYLPFLGPDLRFTFNDLSTKYGPIFKFHLGNRVCVAVNSPSHAKEVLKDQDLVFANRIPTVTLKLATFGELDIVTSDYGPGWRKLKKIFVGEMLSSANIDATYSRRKQQMMKTISKIYRSANESIDIGELIFQTIFGSVMNMVWGDTMKEEDSAEINLEFKSVFSDFLTLSAKPNISDYLPFLACFDLQGIGRKMKAVADKVESLFDLAIDRRFASKNDNHNDFLGHLLKLTKLDDPAMSLNLAQVKGILMDAIVGGVDTTATTVEWAMAELLKHPKKMRLLQEELAEAFGLDNTVDEAHLPKLKYLNAVLKETLRLHSPVALLIPHCSSKTTTVGGYTVPKTSTIFVNLWAIHRDPEVWEDPFEFTPERFLDDSQNLDFLGKKTMYIPFGSGRRMCPGLFLAEKMSMFVLSSLLHAFEWTLPDGTVDVDISEVFGMVVRKSKPTIAIPSPRLTRSELYSDE</sequence>
<keyword evidence="4 8" id="KW-0479">Metal-binding</keyword>
<keyword evidence="10" id="KW-0812">Transmembrane</keyword>
<dbReference type="GO" id="GO:0005506">
    <property type="term" value="F:iron ion binding"/>
    <property type="evidence" value="ECO:0007669"/>
    <property type="project" value="InterPro"/>
</dbReference>
<accession>A0AAW1KEB8</accession>
<evidence type="ECO:0000256" key="7">
    <source>
        <dbReference type="ARBA" id="ARBA00023033"/>
    </source>
</evidence>
<keyword evidence="5 9" id="KW-0560">Oxidoreductase</keyword>
<evidence type="ECO:0000256" key="6">
    <source>
        <dbReference type="ARBA" id="ARBA00023004"/>
    </source>
</evidence>
<feature type="binding site" description="axial binding residue" evidence="8">
    <location>
        <position position="454"/>
    </location>
    <ligand>
        <name>heme</name>
        <dbReference type="ChEBI" id="CHEBI:30413"/>
    </ligand>
    <ligandPart>
        <name>Fe</name>
        <dbReference type="ChEBI" id="CHEBI:18248"/>
    </ligandPart>
</feature>
<dbReference type="EMBL" id="JBDFQZ010000006">
    <property type="protein sequence ID" value="KAK9716442.1"/>
    <property type="molecule type" value="Genomic_DNA"/>
</dbReference>
<dbReference type="PROSITE" id="PS00086">
    <property type="entry name" value="CYTOCHROME_P450"/>
    <property type="match status" value="1"/>
</dbReference>
<dbReference type="InterPro" id="IPR036396">
    <property type="entry name" value="Cyt_P450_sf"/>
</dbReference>
<dbReference type="GO" id="GO:0004497">
    <property type="term" value="F:monooxygenase activity"/>
    <property type="evidence" value="ECO:0007669"/>
    <property type="project" value="UniProtKB-KW"/>
</dbReference>
<feature type="transmembrane region" description="Helical" evidence="10">
    <location>
        <begin position="12"/>
        <end position="35"/>
    </location>
</feature>
<gene>
    <name evidence="11" type="ORF">RND81_06G233700</name>
</gene>
<keyword evidence="10" id="KW-0472">Membrane</keyword>
<dbReference type="AlphaFoldDB" id="A0AAW1KEB8"/>
<evidence type="ECO:0000256" key="8">
    <source>
        <dbReference type="PIRSR" id="PIRSR602401-1"/>
    </source>
</evidence>
<dbReference type="PRINTS" id="PR00463">
    <property type="entry name" value="EP450I"/>
</dbReference>
<reference evidence="11" key="1">
    <citation type="submission" date="2024-03" db="EMBL/GenBank/DDBJ databases">
        <title>WGS assembly of Saponaria officinalis var. Norfolk2.</title>
        <authorList>
            <person name="Jenkins J."/>
            <person name="Shu S."/>
            <person name="Grimwood J."/>
            <person name="Barry K."/>
            <person name="Goodstein D."/>
            <person name="Schmutz J."/>
            <person name="Leebens-Mack J."/>
            <person name="Osbourn A."/>
        </authorList>
    </citation>
    <scope>NUCLEOTIDE SEQUENCE [LARGE SCALE GENOMIC DNA]</scope>
    <source>
        <strain evidence="11">JIC</strain>
    </source>
</reference>
<dbReference type="FunFam" id="1.10.630.10:FF:000126">
    <property type="entry name" value="Predicted protein"/>
    <property type="match status" value="1"/>
</dbReference>
<keyword evidence="3 8" id="KW-0349">Heme</keyword>
<dbReference type="Pfam" id="PF00067">
    <property type="entry name" value="p450"/>
    <property type="match status" value="1"/>
</dbReference>
<dbReference type="InterPro" id="IPR002401">
    <property type="entry name" value="Cyt_P450_E_grp-I"/>
</dbReference>
<evidence type="ECO:0000256" key="10">
    <source>
        <dbReference type="SAM" id="Phobius"/>
    </source>
</evidence>
<evidence type="ECO:0000256" key="1">
    <source>
        <dbReference type="ARBA" id="ARBA00001971"/>
    </source>
</evidence>
<evidence type="ECO:0000313" key="11">
    <source>
        <dbReference type="EMBL" id="KAK9716442.1"/>
    </source>
</evidence>
<name>A0AAW1KEB8_SAPOF</name>
<protein>
    <recommendedName>
        <fullName evidence="13">Cytochrome P450</fullName>
    </recommendedName>
</protein>
<dbReference type="Proteomes" id="UP001443914">
    <property type="component" value="Unassembled WGS sequence"/>
</dbReference>
<evidence type="ECO:0008006" key="13">
    <source>
        <dbReference type="Google" id="ProtNLM"/>
    </source>
</evidence>
<dbReference type="InterPro" id="IPR001128">
    <property type="entry name" value="Cyt_P450"/>
</dbReference>
<evidence type="ECO:0000313" key="12">
    <source>
        <dbReference type="Proteomes" id="UP001443914"/>
    </source>
</evidence>
<evidence type="ECO:0000256" key="4">
    <source>
        <dbReference type="ARBA" id="ARBA00022723"/>
    </source>
</evidence>
<dbReference type="Gene3D" id="1.10.630.10">
    <property type="entry name" value="Cytochrome P450"/>
    <property type="match status" value="1"/>
</dbReference>
<keyword evidence="6 8" id="KW-0408">Iron</keyword>
<proteinExistence type="inferred from homology"/>
<comment type="caution">
    <text evidence="11">The sequence shown here is derived from an EMBL/GenBank/DDBJ whole genome shotgun (WGS) entry which is preliminary data.</text>
</comment>
<dbReference type="GO" id="GO:0020037">
    <property type="term" value="F:heme binding"/>
    <property type="evidence" value="ECO:0007669"/>
    <property type="project" value="InterPro"/>
</dbReference>
<evidence type="ECO:0000256" key="2">
    <source>
        <dbReference type="ARBA" id="ARBA00010617"/>
    </source>
</evidence>